<name>A0ABN3JV81_9ACTN</name>
<dbReference type="InterPro" id="IPR043863">
    <property type="entry name" value="DUF5825"/>
</dbReference>
<organism evidence="1 2">
    <name type="scientific">Actinomadura vinacea</name>
    <dbReference type="NCBI Taxonomy" id="115336"/>
    <lineage>
        <taxon>Bacteria</taxon>
        <taxon>Bacillati</taxon>
        <taxon>Actinomycetota</taxon>
        <taxon>Actinomycetes</taxon>
        <taxon>Streptosporangiales</taxon>
        <taxon>Thermomonosporaceae</taxon>
        <taxon>Actinomadura</taxon>
    </lineage>
</organism>
<sequence length="177" mass="19444">MPGRDLPLAAARMSAIDEPLDLGGDPAATTQAVALLRDLAPTGQRIEWRGRVTGPIDLSLLHHLPPPTELDDGTDDACDAKDTWARSHGFGSFYYRMGPGFLQVKDTRNPDSPSQTVLENPELIDVFTTCLTPTAVRHLEAPALRDLLRRRLLLLAGDLAVTLPCRLTRWPIPFFAI</sequence>
<evidence type="ECO:0000313" key="2">
    <source>
        <dbReference type="Proteomes" id="UP001501231"/>
    </source>
</evidence>
<gene>
    <name evidence="1" type="ORF">GCM10010191_66980</name>
</gene>
<dbReference type="Proteomes" id="UP001501231">
    <property type="component" value="Unassembled WGS sequence"/>
</dbReference>
<keyword evidence="2" id="KW-1185">Reference proteome</keyword>
<protein>
    <submittedName>
        <fullName evidence="1">Uncharacterized protein</fullName>
    </submittedName>
</protein>
<dbReference type="EMBL" id="BAAARW010000026">
    <property type="protein sequence ID" value="GAA2441379.1"/>
    <property type="molecule type" value="Genomic_DNA"/>
</dbReference>
<reference evidence="1 2" key="1">
    <citation type="journal article" date="2019" name="Int. J. Syst. Evol. Microbiol.">
        <title>The Global Catalogue of Microorganisms (GCM) 10K type strain sequencing project: providing services to taxonomists for standard genome sequencing and annotation.</title>
        <authorList>
            <consortium name="The Broad Institute Genomics Platform"/>
            <consortium name="The Broad Institute Genome Sequencing Center for Infectious Disease"/>
            <person name="Wu L."/>
            <person name="Ma J."/>
        </authorList>
    </citation>
    <scope>NUCLEOTIDE SEQUENCE [LARGE SCALE GENOMIC DNA]</scope>
    <source>
        <strain evidence="1 2">JCM 3325</strain>
    </source>
</reference>
<accession>A0ABN3JV81</accession>
<dbReference type="RefSeq" id="WP_344594440.1">
    <property type="nucleotide sequence ID" value="NZ_BAAARW010000026.1"/>
</dbReference>
<evidence type="ECO:0000313" key="1">
    <source>
        <dbReference type="EMBL" id="GAA2441379.1"/>
    </source>
</evidence>
<comment type="caution">
    <text evidence="1">The sequence shown here is derived from an EMBL/GenBank/DDBJ whole genome shotgun (WGS) entry which is preliminary data.</text>
</comment>
<proteinExistence type="predicted"/>
<dbReference type="Pfam" id="PF19142">
    <property type="entry name" value="DUF5825"/>
    <property type="match status" value="1"/>
</dbReference>